<keyword evidence="2" id="KW-1185">Reference proteome</keyword>
<evidence type="ECO:0000313" key="2">
    <source>
        <dbReference type="Proteomes" id="UP000475862"/>
    </source>
</evidence>
<protein>
    <submittedName>
        <fullName evidence="1">Uncharacterized protein</fullName>
    </submittedName>
</protein>
<dbReference type="EMBL" id="VYZN01000001">
    <property type="protein sequence ID" value="KAE9545528.1"/>
    <property type="molecule type" value="Genomic_DNA"/>
</dbReference>
<proteinExistence type="predicted"/>
<name>A0A6G0U8S7_APHGL</name>
<accession>A0A6G0U8S7</accession>
<dbReference type="AlphaFoldDB" id="A0A6G0U8S7"/>
<dbReference type="Proteomes" id="UP000475862">
    <property type="component" value="Unassembled WGS sequence"/>
</dbReference>
<sequence>MSMQQLAMKMFPRMKNPQTEVTLAYGLNDVRSLGTGLFLLLFSTLGIRLYHIMSTYGMQNLITYFSKYCKTVKIVSKKLFNHKIACKYLQAIKKICLFERQTICYLMLVYSQYTWVLKKMPIITAGSLEAYGSGINSHLIYYCNGSLGFVPVSYLANPPLWHRSEVDKHNLLILVTFLNKFCEFSTKFKKQQLVSYFFPYIWVYWIDTLRTKIKSKYFPCSLFINYNIFWAQIVMELLDNGCGVFSSLPRTLARLQNTESAQLHSMKEINIHTNTSTCNMFSGFILPCNWIASSNRLVYASLKIIILKMIRILIKKIKCFVIIDEKIFASSIKLTVIVPSVRILTRLTSAPSSLAPSIWRSGLAGDVSSNTAGPDIITLNP</sequence>
<organism evidence="1 2">
    <name type="scientific">Aphis glycines</name>
    <name type="common">Soybean aphid</name>
    <dbReference type="NCBI Taxonomy" id="307491"/>
    <lineage>
        <taxon>Eukaryota</taxon>
        <taxon>Metazoa</taxon>
        <taxon>Ecdysozoa</taxon>
        <taxon>Arthropoda</taxon>
        <taxon>Hexapoda</taxon>
        <taxon>Insecta</taxon>
        <taxon>Pterygota</taxon>
        <taxon>Neoptera</taxon>
        <taxon>Paraneoptera</taxon>
        <taxon>Hemiptera</taxon>
        <taxon>Sternorrhyncha</taxon>
        <taxon>Aphidomorpha</taxon>
        <taxon>Aphidoidea</taxon>
        <taxon>Aphididae</taxon>
        <taxon>Aphidini</taxon>
        <taxon>Aphis</taxon>
        <taxon>Aphis</taxon>
    </lineage>
</organism>
<evidence type="ECO:0000313" key="1">
    <source>
        <dbReference type="EMBL" id="KAE9545528.1"/>
    </source>
</evidence>
<gene>
    <name evidence="1" type="ORF">AGLY_001071</name>
</gene>
<reference evidence="1 2" key="1">
    <citation type="submission" date="2019-08" db="EMBL/GenBank/DDBJ databases">
        <title>The genome of the soybean aphid Biotype 1, its phylome, world population structure and adaptation to the North American continent.</title>
        <authorList>
            <person name="Giordano R."/>
            <person name="Donthu R.K."/>
            <person name="Hernandez A.G."/>
            <person name="Wright C.L."/>
            <person name="Zimin A.V."/>
        </authorList>
    </citation>
    <scope>NUCLEOTIDE SEQUENCE [LARGE SCALE GENOMIC DNA]</scope>
    <source>
        <tissue evidence="1">Whole aphids</tissue>
    </source>
</reference>
<comment type="caution">
    <text evidence="1">The sequence shown here is derived from an EMBL/GenBank/DDBJ whole genome shotgun (WGS) entry which is preliminary data.</text>
</comment>